<name>A0A565BT05_9BRAS</name>
<feature type="domain" description="Serine aminopeptidase S33" evidence="1">
    <location>
        <begin position="57"/>
        <end position="168"/>
    </location>
</feature>
<dbReference type="AlphaFoldDB" id="A0A565BT05"/>
<dbReference type="Pfam" id="PF12146">
    <property type="entry name" value="Hydrolase_4"/>
    <property type="match status" value="1"/>
</dbReference>
<dbReference type="PANTHER" id="PTHR42886:SF53">
    <property type="entry name" value="ALPHA_BETA-HYDROLASES SUPERFAMILY PROTEIN"/>
    <property type="match status" value="1"/>
</dbReference>
<reference evidence="2" key="1">
    <citation type="submission" date="2019-07" db="EMBL/GenBank/DDBJ databases">
        <authorList>
            <person name="Dittberner H."/>
        </authorList>
    </citation>
    <scope>NUCLEOTIDE SEQUENCE [LARGE SCALE GENOMIC DNA]</scope>
</reference>
<sequence length="282" mass="31402">MMNSFKGKETSVCTQKNIVIPKQPKGKGSSVCTEKKKIVIPNNQNEKLVGLLHDTGSKEIVVLCHGFNSNKDNQILKMVSTALEKEAISSFRFDFSGYGESEGSFNYGNYKYEAEDLHSVIQHFSNTNRVVTTILGHSRGGDVVILYASKYPVRNVINISGRFDLKKGIRLGEGYLEKIKEQGFIDATEGKSEFRVTEESLMERLNTDMQQACLKIGKECKVLTIHGSGDVVVPVEDAKEFAKVVPNHKLEIVEGANHGYSKHQRPLLSIVMEFIKSSIAKN</sequence>
<dbReference type="EMBL" id="CABITT030000005">
    <property type="protein sequence ID" value="VVB04524.1"/>
    <property type="molecule type" value="Genomic_DNA"/>
</dbReference>
<keyword evidence="3" id="KW-1185">Reference proteome</keyword>
<dbReference type="InterPro" id="IPR029058">
    <property type="entry name" value="AB_hydrolase_fold"/>
</dbReference>
<dbReference type="InterPro" id="IPR022742">
    <property type="entry name" value="Hydrolase_4"/>
</dbReference>
<organism evidence="2 3">
    <name type="scientific">Arabis nemorensis</name>
    <dbReference type="NCBI Taxonomy" id="586526"/>
    <lineage>
        <taxon>Eukaryota</taxon>
        <taxon>Viridiplantae</taxon>
        <taxon>Streptophyta</taxon>
        <taxon>Embryophyta</taxon>
        <taxon>Tracheophyta</taxon>
        <taxon>Spermatophyta</taxon>
        <taxon>Magnoliopsida</taxon>
        <taxon>eudicotyledons</taxon>
        <taxon>Gunneridae</taxon>
        <taxon>Pentapetalae</taxon>
        <taxon>rosids</taxon>
        <taxon>malvids</taxon>
        <taxon>Brassicales</taxon>
        <taxon>Brassicaceae</taxon>
        <taxon>Arabideae</taxon>
        <taxon>Arabis</taxon>
    </lineage>
</organism>
<evidence type="ECO:0000259" key="1">
    <source>
        <dbReference type="Pfam" id="PF12146"/>
    </source>
</evidence>
<protein>
    <recommendedName>
        <fullName evidence="1">Serine aminopeptidase S33 domain-containing protein</fullName>
    </recommendedName>
</protein>
<dbReference type="SUPFAM" id="SSF53474">
    <property type="entry name" value="alpha/beta-Hydrolases"/>
    <property type="match status" value="1"/>
</dbReference>
<comment type="caution">
    <text evidence="2">The sequence shown here is derived from an EMBL/GenBank/DDBJ whole genome shotgun (WGS) entry which is preliminary data.</text>
</comment>
<proteinExistence type="predicted"/>
<dbReference type="Proteomes" id="UP000489600">
    <property type="component" value="Unassembled WGS sequence"/>
</dbReference>
<dbReference type="Gene3D" id="3.40.50.1820">
    <property type="entry name" value="alpha/beta hydrolase"/>
    <property type="match status" value="1"/>
</dbReference>
<evidence type="ECO:0000313" key="2">
    <source>
        <dbReference type="EMBL" id="VVB04524.1"/>
    </source>
</evidence>
<evidence type="ECO:0000313" key="3">
    <source>
        <dbReference type="Proteomes" id="UP000489600"/>
    </source>
</evidence>
<dbReference type="OrthoDB" id="9988524at2759"/>
<accession>A0A565BT05</accession>
<gene>
    <name evidence="2" type="ORF">ANE_LOCUS14968</name>
</gene>
<dbReference type="GO" id="GO:0005829">
    <property type="term" value="C:cytosol"/>
    <property type="evidence" value="ECO:0007669"/>
    <property type="project" value="TreeGrafter"/>
</dbReference>
<dbReference type="PANTHER" id="PTHR42886">
    <property type="entry name" value="RE40534P-RELATED"/>
    <property type="match status" value="1"/>
</dbReference>